<evidence type="ECO:0000313" key="2">
    <source>
        <dbReference type="EMBL" id="KAF2659134.1"/>
    </source>
</evidence>
<protein>
    <submittedName>
        <fullName evidence="2">Uncharacterized protein</fullName>
    </submittedName>
</protein>
<evidence type="ECO:0000313" key="3">
    <source>
        <dbReference type="Proteomes" id="UP000799324"/>
    </source>
</evidence>
<reference evidence="2" key="1">
    <citation type="journal article" date="2020" name="Stud. Mycol.">
        <title>101 Dothideomycetes genomes: a test case for predicting lifestyles and emergence of pathogens.</title>
        <authorList>
            <person name="Haridas S."/>
            <person name="Albert R."/>
            <person name="Binder M."/>
            <person name="Bloem J."/>
            <person name="Labutti K."/>
            <person name="Salamov A."/>
            <person name="Andreopoulos B."/>
            <person name="Baker S."/>
            <person name="Barry K."/>
            <person name="Bills G."/>
            <person name="Bluhm B."/>
            <person name="Cannon C."/>
            <person name="Castanera R."/>
            <person name="Culley D."/>
            <person name="Daum C."/>
            <person name="Ezra D."/>
            <person name="Gonzalez J."/>
            <person name="Henrissat B."/>
            <person name="Kuo A."/>
            <person name="Liang C."/>
            <person name="Lipzen A."/>
            <person name="Lutzoni F."/>
            <person name="Magnuson J."/>
            <person name="Mondo S."/>
            <person name="Nolan M."/>
            <person name="Ohm R."/>
            <person name="Pangilinan J."/>
            <person name="Park H.-J."/>
            <person name="Ramirez L."/>
            <person name="Alfaro M."/>
            <person name="Sun H."/>
            <person name="Tritt A."/>
            <person name="Yoshinaga Y."/>
            <person name="Zwiers L.-H."/>
            <person name="Turgeon B."/>
            <person name="Goodwin S."/>
            <person name="Spatafora J."/>
            <person name="Crous P."/>
            <person name="Grigoriev I."/>
        </authorList>
    </citation>
    <scope>NUCLEOTIDE SEQUENCE</scope>
    <source>
        <strain evidence="2">CBS 122681</strain>
    </source>
</reference>
<proteinExistence type="predicted"/>
<organism evidence="2 3">
    <name type="scientific">Lophiostoma macrostomum CBS 122681</name>
    <dbReference type="NCBI Taxonomy" id="1314788"/>
    <lineage>
        <taxon>Eukaryota</taxon>
        <taxon>Fungi</taxon>
        <taxon>Dikarya</taxon>
        <taxon>Ascomycota</taxon>
        <taxon>Pezizomycotina</taxon>
        <taxon>Dothideomycetes</taxon>
        <taxon>Pleosporomycetidae</taxon>
        <taxon>Pleosporales</taxon>
        <taxon>Lophiostomataceae</taxon>
        <taxon>Lophiostoma</taxon>
    </lineage>
</organism>
<accession>A0A6A6TKI6</accession>
<name>A0A6A6TKI6_9PLEO</name>
<evidence type="ECO:0000256" key="1">
    <source>
        <dbReference type="SAM" id="MobiDB-lite"/>
    </source>
</evidence>
<gene>
    <name evidence="2" type="ORF">K491DRAFT_712910</name>
</gene>
<dbReference type="EMBL" id="MU004309">
    <property type="protein sequence ID" value="KAF2659134.1"/>
    <property type="molecule type" value="Genomic_DNA"/>
</dbReference>
<feature type="region of interest" description="Disordered" evidence="1">
    <location>
        <begin position="1"/>
        <end position="26"/>
    </location>
</feature>
<dbReference type="Proteomes" id="UP000799324">
    <property type="component" value="Unassembled WGS sequence"/>
</dbReference>
<keyword evidence="3" id="KW-1185">Reference proteome</keyword>
<dbReference type="AlphaFoldDB" id="A0A6A6TKI6"/>
<sequence>MPRDIRPRPRPPPPPQPPQPPRPSPEEWRAFYEARARENARVARAENVPTTMTESDNWFVVQLYPGLGSEKLGYTTKYRFAKELWNLGTAIENGQYTKPSGSKEDPNVIGARIMTSYFDDQGVVRSRPLITWCASNGVPIYFANLEPAAMSREFQEYRLLKIREVVQDWGIIHDFASRYPASVYS</sequence>
<feature type="compositionally biased region" description="Pro residues" evidence="1">
    <location>
        <begin position="10"/>
        <end position="23"/>
    </location>
</feature>